<evidence type="ECO:0000256" key="5">
    <source>
        <dbReference type="SAM" id="MobiDB-lite"/>
    </source>
</evidence>
<organism evidence="7 8">
    <name type="scientific">Ancylostoma duodenale</name>
    <dbReference type="NCBI Taxonomy" id="51022"/>
    <lineage>
        <taxon>Eukaryota</taxon>
        <taxon>Metazoa</taxon>
        <taxon>Ecdysozoa</taxon>
        <taxon>Nematoda</taxon>
        <taxon>Chromadorea</taxon>
        <taxon>Rhabditida</taxon>
        <taxon>Rhabditina</taxon>
        <taxon>Rhabditomorpha</taxon>
        <taxon>Strongyloidea</taxon>
        <taxon>Ancylostomatidae</taxon>
        <taxon>Ancylostomatinae</taxon>
        <taxon>Ancylostoma</taxon>
    </lineage>
</organism>
<keyword evidence="3" id="KW-0540">Nuclease</keyword>
<dbReference type="SUPFAM" id="SSF50630">
    <property type="entry name" value="Acid proteases"/>
    <property type="match status" value="1"/>
</dbReference>
<dbReference type="InterPro" id="IPR043502">
    <property type="entry name" value="DNA/RNA_pol_sf"/>
</dbReference>
<dbReference type="SUPFAM" id="SSF56672">
    <property type="entry name" value="DNA/RNA polymerases"/>
    <property type="match status" value="1"/>
</dbReference>
<dbReference type="Proteomes" id="UP000054047">
    <property type="component" value="Unassembled WGS sequence"/>
</dbReference>
<dbReference type="Gene3D" id="2.40.70.10">
    <property type="entry name" value="Acid Proteases"/>
    <property type="match status" value="1"/>
</dbReference>
<feature type="domain" description="Reverse transcriptase" evidence="6">
    <location>
        <begin position="387"/>
        <end position="492"/>
    </location>
</feature>
<gene>
    <name evidence="7" type="ORF">ANCDUO_16316</name>
</gene>
<dbReference type="AlphaFoldDB" id="A0A0C2CB71"/>
<feature type="compositionally biased region" description="Basic and acidic residues" evidence="5">
    <location>
        <begin position="134"/>
        <end position="148"/>
    </location>
</feature>
<protein>
    <recommendedName>
        <fullName evidence="6">Reverse transcriptase domain-containing protein</fullName>
    </recommendedName>
</protein>
<dbReference type="PANTHER" id="PTHR37984:SF5">
    <property type="entry name" value="PROTEIN NYNRIN-LIKE"/>
    <property type="match status" value="1"/>
</dbReference>
<keyword evidence="2" id="KW-0548">Nucleotidyltransferase</keyword>
<reference evidence="7 8" key="1">
    <citation type="submission" date="2013-12" db="EMBL/GenBank/DDBJ databases">
        <title>Draft genome of the parsitic nematode Ancylostoma duodenale.</title>
        <authorList>
            <person name="Mitreva M."/>
        </authorList>
    </citation>
    <scope>NUCLEOTIDE SEQUENCE [LARGE SCALE GENOMIC DNA]</scope>
    <source>
        <strain evidence="7 8">Zhejiang</strain>
    </source>
</reference>
<dbReference type="CDD" id="cd01647">
    <property type="entry name" value="RT_LTR"/>
    <property type="match status" value="1"/>
</dbReference>
<evidence type="ECO:0000256" key="1">
    <source>
        <dbReference type="ARBA" id="ARBA00022679"/>
    </source>
</evidence>
<dbReference type="OrthoDB" id="6426224at2759"/>
<evidence type="ECO:0000256" key="4">
    <source>
        <dbReference type="ARBA" id="ARBA00022759"/>
    </source>
</evidence>
<proteinExistence type="predicted"/>
<dbReference type="InterPro" id="IPR021109">
    <property type="entry name" value="Peptidase_aspartic_dom_sf"/>
</dbReference>
<accession>A0A0C2CB71</accession>
<keyword evidence="1" id="KW-0808">Transferase</keyword>
<dbReference type="Gene3D" id="3.10.10.10">
    <property type="entry name" value="HIV Type 1 Reverse Transcriptase, subunit A, domain 1"/>
    <property type="match status" value="1"/>
</dbReference>
<evidence type="ECO:0000313" key="7">
    <source>
        <dbReference type="EMBL" id="KIH53553.1"/>
    </source>
</evidence>
<evidence type="ECO:0000256" key="3">
    <source>
        <dbReference type="ARBA" id="ARBA00022722"/>
    </source>
</evidence>
<dbReference type="Gene3D" id="3.30.70.270">
    <property type="match status" value="1"/>
</dbReference>
<dbReference type="PANTHER" id="PTHR37984">
    <property type="entry name" value="PROTEIN CBG26694"/>
    <property type="match status" value="1"/>
</dbReference>
<name>A0A0C2CB71_9BILA</name>
<sequence length="493" mass="55213">MARGCTPSAISALAASPAAKPEDCGPGFYAVERESLDQRCRRHATRTQSLDSDSLKCLAFLSGLTVPSHSETRLRLLNQLNRLKETDPALLLDDFINECETFSKEVNAAYQRKPVKQDKKHPYSPNKGFRYRRQPRDHSLHSPSRNERSASPAKKHGTKRPKRKHRCRNIAASAHGARTYLKVLINGHPTRLQHDTDADITMISRRTWEDMNSPKLDRSTITIRTADGSAMNILGSFKAAFTIFERKGRPTEGTGCCYVTESTDLLGLEWCIQMHDYKELREHYNCKLASAAIESSRDDIVSRLNPGLGRCTRTKARLFLKPGARPIYRQKRPVPFASQAAVNAEIDCLVSEGVLGPVDHSNWAAPIVVVRKSNGTIRIRADFSTVLNDKLMLHQHPLPTVEDVFNKLNGGEVFSQIDLADAYLQIEVYDESKELLTINTHSGLFRYNRLTFGVKSAAGIFQQIIDSMIAGLNGVAAYLDDIIVTGRTMEEHR</sequence>
<evidence type="ECO:0000259" key="6">
    <source>
        <dbReference type="Pfam" id="PF00078"/>
    </source>
</evidence>
<dbReference type="InterPro" id="IPR000477">
    <property type="entry name" value="RT_dom"/>
</dbReference>
<keyword evidence="4" id="KW-0255">Endonuclease</keyword>
<feature type="compositionally biased region" description="Basic residues" evidence="5">
    <location>
        <begin position="153"/>
        <end position="167"/>
    </location>
</feature>
<dbReference type="EMBL" id="KN740930">
    <property type="protein sequence ID" value="KIH53553.1"/>
    <property type="molecule type" value="Genomic_DNA"/>
</dbReference>
<keyword evidence="4" id="KW-0378">Hydrolase</keyword>
<keyword evidence="8" id="KW-1185">Reference proteome</keyword>
<evidence type="ECO:0000256" key="2">
    <source>
        <dbReference type="ARBA" id="ARBA00022695"/>
    </source>
</evidence>
<evidence type="ECO:0000313" key="8">
    <source>
        <dbReference type="Proteomes" id="UP000054047"/>
    </source>
</evidence>
<dbReference type="Pfam" id="PF00078">
    <property type="entry name" value="RVT_1"/>
    <property type="match status" value="1"/>
</dbReference>
<dbReference type="InterPro" id="IPR043128">
    <property type="entry name" value="Rev_trsase/Diguanyl_cyclase"/>
</dbReference>
<dbReference type="GO" id="GO:0016779">
    <property type="term" value="F:nucleotidyltransferase activity"/>
    <property type="evidence" value="ECO:0007669"/>
    <property type="project" value="UniProtKB-KW"/>
</dbReference>
<dbReference type="InterPro" id="IPR050951">
    <property type="entry name" value="Retrovirus_Pol_polyprotein"/>
</dbReference>
<feature type="region of interest" description="Disordered" evidence="5">
    <location>
        <begin position="110"/>
        <end position="167"/>
    </location>
</feature>
<dbReference type="GO" id="GO:0004519">
    <property type="term" value="F:endonuclease activity"/>
    <property type="evidence" value="ECO:0007669"/>
    <property type="project" value="UniProtKB-KW"/>
</dbReference>